<organism evidence="2 3">
    <name type="scientific">Tautonia plasticadhaerens</name>
    <dbReference type="NCBI Taxonomy" id="2527974"/>
    <lineage>
        <taxon>Bacteria</taxon>
        <taxon>Pseudomonadati</taxon>
        <taxon>Planctomycetota</taxon>
        <taxon>Planctomycetia</taxon>
        <taxon>Isosphaerales</taxon>
        <taxon>Isosphaeraceae</taxon>
        <taxon>Tautonia</taxon>
    </lineage>
</organism>
<geneLocation type="plasmid" evidence="3">
    <name>pelp_3</name>
</geneLocation>
<gene>
    <name evidence="2" type="ORF">ElP_75390</name>
</gene>
<feature type="compositionally biased region" description="Polar residues" evidence="1">
    <location>
        <begin position="15"/>
        <end position="31"/>
    </location>
</feature>
<evidence type="ECO:0000256" key="1">
    <source>
        <dbReference type="SAM" id="MobiDB-lite"/>
    </source>
</evidence>
<name>A0A518HFH0_9BACT</name>
<sequence length="73" mass="8262">MRAHFIRLPSRRKGQSPSVPEKPTSTPQDNGRTAGPLPPDERRRRVAALRHILAGSAPEFEARRRRTDAEVRP</sequence>
<reference evidence="2 3" key="1">
    <citation type="submission" date="2019-02" db="EMBL/GenBank/DDBJ databases">
        <title>Deep-cultivation of Planctomycetes and their phenomic and genomic characterization uncovers novel biology.</title>
        <authorList>
            <person name="Wiegand S."/>
            <person name="Jogler M."/>
            <person name="Boedeker C."/>
            <person name="Pinto D."/>
            <person name="Vollmers J."/>
            <person name="Rivas-Marin E."/>
            <person name="Kohn T."/>
            <person name="Peeters S.H."/>
            <person name="Heuer A."/>
            <person name="Rast P."/>
            <person name="Oberbeckmann S."/>
            <person name="Bunk B."/>
            <person name="Jeske O."/>
            <person name="Meyerdierks A."/>
            <person name="Storesund J.E."/>
            <person name="Kallscheuer N."/>
            <person name="Luecker S."/>
            <person name="Lage O.M."/>
            <person name="Pohl T."/>
            <person name="Merkel B.J."/>
            <person name="Hornburger P."/>
            <person name="Mueller R.-W."/>
            <person name="Bruemmer F."/>
            <person name="Labrenz M."/>
            <person name="Spormann A.M."/>
            <person name="Op den Camp H."/>
            <person name="Overmann J."/>
            <person name="Amann R."/>
            <person name="Jetten M.S.M."/>
            <person name="Mascher T."/>
            <person name="Medema M.H."/>
            <person name="Devos D.P."/>
            <person name="Kaster A.-K."/>
            <person name="Ovreas L."/>
            <person name="Rohde M."/>
            <person name="Galperin M.Y."/>
            <person name="Jogler C."/>
        </authorList>
    </citation>
    <scope>NUCLEOTIDE SEQUENCE [LARGE SCALE GENOMIC DNA]</scope>
    <source>
        <strain evidence="2 3">ElP</strain>
        <plasmid evidence="3">pelp_3</plasmid>
    </source>
</reference>
<keyword evidence="3" id="KW-1185">Reference proteome</keyword>
<dbReference type="AlphaFoldDB" id="A0A518HFH0"/>
<proteinExistence type="predicted"/>
<dbReference type="EMBL" id="CP036429">
    <property type="protein sequence ID" value="QDV39568.1"/>
    <property type="molecule type" value="Genomic_DNA"/>
</dbReference>
<keyword evidence="2" id="KW-0614">Plasmid</keyword>
<protein>
    <submittedName>
        <fullName evidence="2">Uncharacterized protein</fullName>
    </submittedName>
</protein>
<dbReference type="Proteomes" id="UP000317835">
    <property type="component" value="Plasmid pElP_3"/>
</dbReference>
<feature type="region of interest" description="Disordered" evidence="1">
    <location>
        <begin position="1"/>
        <end position="73"/>
    </location>
</feature>
<evidence type="ECO:0000313" key="3">
    <source>
        <dbReference type="Proteomes" id="UP000317835"/>
    </source>
</evidence>
<accession>A0A518HFH0</accession>
<evidence type="ECO:0000313" key="2">
    <source>
        <dbReference type="EMBL" id="QDV39568.1"/>
    </source>
</evidence>
<dbReference type="KEGG" id="tpla:ElP_75390"/>
<feature type="compositionally biased region" description="Basic residues" evidence="1">
    <location>
        <begin position="1"/>
        <end position="14"/>
    </location>
</feature>